<evidence type="ECO:0000313" key="15">
    <source>
        <dbReference type="EMBL" id="GIY60193.1"/>
    </source>
</evidence>
<accession>A0AAV4UQZ2</accession>
<sequence>MTAFQPQDLKRFILLYASQTGQAQAIAEEISETAPFYGLIADIYCLSLTDRKFCIEKETCAVFIVSTTGDGEPPDTAVKFYRRTNGLLLNKNYLKKLNYTLLALGDSNYDKFCLFGRNLNKHLECLSAKLFYEVGYGDDAYGIETCVDPWVKNLWPALQKLLGVEPSTTNGFVVNFFDENYLLKYLNMTLIESLSDEEIKTLTLKNIPHLIKYSHIDKLRLPSLPSPKLAIAFEETVKKACYMPNKNFTHPQASDIFKVRLTDAKKLTSEDTVKNTFELTFELEIENNKFNPGDAFGFICPNPPDEVETLLERLNIMQYAETPVKLHTLETSAKRKLFTYIPQYLSLRDIFLHCIEIRSVPKKVFLRILSEYTSDLHEKHALLFLSNPIGAKFYTSCIRDPSISILDILMTYQSCNPPVEKLLEHLPCLKPRFYSVASSPLQDNKSFKIVFNVLKISNERGRYKDREGVCTGWFQRISSKFFEKSDTSSLTDEMSNLSLGCNEFSIFTYVGVNIYFYPPANLKFPIIMVGPGTGVAPFIGFLQHREKLLETVHNNCGESWLFYGCRYKDKDFLYRSELYRLQSAGILSHLKISLSREEPLPSNITSRYVHESIKQNSDAIAAAVCGAGGRIFICGDGKHMAKDVEQAFTEVFQLYNNFSASEAKEYVHTLKAEKRYVCDVWG</sequence>
<dbReference type="PANTHER" id="PTHR19384">
    <property type="entry name" value="NITRIC OXIDE SYNTHASE-RELATED"/>
    <property type="match status" value="1"/>
</dbReference>
<gene>
    <name evidence="15" type="primary">Mtrr</name>
    <name evidence="15" type="ORF">CDAR_423131</name>
</gene>
<dbReference type="InterPro" id="IPR001709">
    <property type="entry name" value="Flavoprot_Pyr_Nucl_cyt_Rdtase"/>
</dbReference>
<keyword evidence="8" id="KW-0521">NADP</keyword>
<evidence type="ECO:0000313" key="16">
    <source>
        <dbReference type="Proteomes" id="UP001054837"/>
    </source>
</evidence>
<dbReference type="GO" id="GO:0005829">
    <property type="term" value="C:cytosol"/>
    <property type="evidence" value="ECO:0007669"/>
    <property type="project" value="TreeGrafter"/>
</dbReference>
<dbReference type="SUPFAM" id="SSF52218">
    <property type="entry name" value="Flavoproteins"/>
    <property type="match status" value="1"/>
</dbReference>
<dbReference type="InterPro" id="IPR029039">
    <property type="entry name" value="Flavoprotein-like_sf"/>
</dbReference>
<name>A0AAV4UQZ2_9ARAC</name>
<dbReference type="FunFam" id="1.20.990.10:FF:000007">
    <property type="entry name" value="Methionine synthase reductase"/>
    <property type="match status" value="1"/>
</dbReference>
<dbReference type="PANTHER" id="PTHR19384:SF84">
    <property type="entry name" value="METHIONINE SYNTHASE REDUCTASE"/>
    <property type="match status" value="1"/>
</dbReference>
<dbReference type="GO" id="GO:0009086">
    <property type="term" value="P:methionine biosynthetic process"/>
    <property type="evidence" value="ECO:0007669"/>
    <property type="project" value="UniProtKB-KW"/>
</dbReference>
<keyword evidence="7" id="KW-0274">FAD</keyword>
<evidence type="ECO:0000256" key="12">
    <source>
        <dbReference type="ARBA" id="ARBA00040659"/>
    </source>
</evidence>
<dbReference type="Gene3D" id="1.20.990.10">
    <property type="entry name" value="NADPH-cytochrome p450 Reductase, Chain A, domain 3"/>
    <property type="match status" value="1"/>
</dbReference>
<evidence type="ECO:0000256" key="2">
    <source>
        <dbReference type="ARBA" id="ARBA00001974"/>
    </source>
</evidence>
<comment type="caution">
    <text evidence="15">The sequence shown here is derived from an EMBL/GenBank/DDBJ whole genome shotgun (WGS) entry which is preliminary data.</text>
</comment>
<dbReference type="InterPro" id="IPR017938">
    <property type="entry name" value="Riboflavin_synthase-like_b-brl"/>
</dbReference>
<keyword evidence="4" id="KW-0285">Flavoprotein</keyword>
<dbReference type="InterPro" id="IPR017927">
    <property type="entry name" value="FAD-bd_FR_type"/>
</dbReference>
<dbReference type="InterPro" id="IPR001094">
    <property type="entry name" value="Flavdoxin-like"/>
</dbReference>
<comment type="cofactor">
    <cofactor evidence="2">
        <name>FAD</name>
        <dbReference type="ChEBI" id="CHEBI:57692"/>
    </cofactor>
</comment>
<dbReference type="Gene3D" id="2.40.30.10">
    <property type="entry name" value="Translation factors"/>
    <property type="match status" value="1"/>
</dbReference>
<evidence type="ECO:0000256" key="6">
    <source>
        <dbReference type="ARBA" id="ARBA00022691"/>
    </source>
</evidence>
<dbReference type="Gene3D" id="3.40.50.360">
    <property type="match status" value="1"/>
</dbReference>
<dbReference type="InterPro" id="IPR003097">
    <property type="entry name" value="CysJ-like_FAD-binding"/>
</dbReference>
<keyword evidence="6" id="KW-0949">S-adenosyl-L-methionine</keyword>
<evidence type="ECO:0000256" key="11">
    <source>
        <dbReference type="ARBA" id="ARBA00039088"/>
    </source>
</evidence>
<dbReference type="Pfam" id="PF00667">
    <property type="entry name" value="FAD_binding_1"/>
    <property type="match status" value="1"/>
</dbReference>
<dbReference type="InterPro" id="IPR008254">
    <property type="entry name" value="Flavodoxin/NO_synth"/>
</dbReference>
<evidence type="ECO:0000256" key="10">
    <source>
        <dbReference type="ARBA" id="ARBA00023167"/>
    </source>
</evidence>
<keyword evidence="3" id="KW-0028">Amino-acid biosynthesis</keyword>
<dbReference type="FunFam" id="3.40.50.360:FF:000059">
    <property type="entry name" value="5-methyltetrahydrofolate-homocysteine methyltransferase reductase"/>
    <property type="match status" value="1"/>
</dbReference>
<dbReference type="EC" id="1.16.1.8" evidence="11"/>
<dbReference type="SUPFAM" id="SSF63380">
    <property type="entry name" value="Riboflavin synthase domain-like"/>
    <property type="match status" value="1"/>
</dbReference>
<dbReference type="Proteomes" id="UP001054837">
    <property type="component" value="Unassembled WGS sequence"/>
</dbReference>
<dbReference type="GO" id="GO:0030586">
    <property type="term" value="F:[methionine synthase] reductase (NADPH) activity"/>
    <property type="evidence" value="ECO:0007669"/>
    <property type="project" value="UniProtKB-EC"/>
</dbReference>
<keyword evidence="16" id="KW-1185">Reference proteome</keyword>
<dbReference type="SUPFAM" id="SSF52343">
    <property type="entry name" value="Ferredoxin reductase-like, C-terminal NADP-linked domain"/>
    <property type="match status" value="1"/>
</dbReference>
<evidence type="ECO:0000256" key="8">
    <source>
        <dbReference type="ARBA" id="ARBA00022857"/>
    </source>
</evidence>
<dbReference type="PRINTS" id="PR00369">
    <property type="entry name" value="FLAVODOXIN"/>
</dbReference>
<reference evidence="15 16" key="1">
    <citation type="submission" date="2021-06" db="EMBL/GenBank/DDBJ databases">
        <title>Caerostris darwini draft genome.</title>
        <authorList>
            <person name="Kono N."/>
            <person name="Arakawa K."/>
        </authorList>
    </citation>
    <scope>NUCLEOTIDE SEQUENCE [LARGE SCALE GENOMIC DNA]</scope>
</reference>
<organism evidence="15 16">
    <name type="scientific">Caerostris darwini</name>
    <dbReference type="NCBI Taxonomy" id="1538125"/>
    <lineage>
        <taxon>Eukaryota</taxon>
        <taxon>Metazoa</taxon>
        <taxon>Ecdysozoa</taxon>
        <taxon>Arthropoda</taxon>
        <taxon>Chelicerata</taxon>
        <taxon>Arachnida</taxon>
        <taxon>Araneae</taxon>
        <taxon>Araneomorphae</taxon>
        <taxon>Entelegynae</taxon>
        <taxon>Araneoidea</taxon>
        <taxon>Araneidae</taxon>
        <taxon>Caerostris</taxon>
    </lineage>
</organism>
<dbReference type="PRINTS" id="PR00371">
    <property type="entry name" value="FPNCR"/>
</dbReference>
<evidence type="ECO:0000256" key="1">
    <source>
        <dbReference type="ARBA" id="ARBA00001917"/>
    </source>
</evidence>
<dbReference type="InterPro" id="IPR001433">
    <property type="entry name" value="OxRdtase_FAD/NAD-bd"/>
</dbReference>
<evidence type="ECO:0000256" key="5">
    <source>
        <dbReference type="ARBA" id="ARBA00022643"/>
    </source>
</evidence>
<dbReference type="GO" id="GO:0050660">
    <property type="term" value="F:flavin adenine dinucleotide binding"/>
    <property type="evidence" value="ECO:0007669"/>
    <property type="project" value="TreeGrafter"/>
</dbReference>
<feature type="domain" description="Flavodoxin-like" evidence="13">
    <location>
        <begin position="12"/>
        <end position="155"/>
    </location>
</feature>
<keyword evidence="9" id="KW-0560">Oxidoreductase</keyword>
<protein>
    <recommendedName>
        <fullName evidence="12">Methionine synthase reductase</fullName>
        <ecNumber evidence="11">1.16.1.8</ecNumber>
    </recommendedName>
</protein>
<dbReference type="GO" id="GO:0050667">
    <property type="term" value="P:homocysteine metabolic process"/>
    <property type="evidence" value="ECO:0007669"/>
    <property type="project" value="TreeGrafter"/>
</dbReference>
<comment type="cofactor">
    <cofactor evidence="1">
        <name>FMN</name>
        <dbReference type="ChEBI" id="CHEBI:58210"/>
    </cofactor>
</comment>
<dbReference type="GO" id="GO:0010181">
    <property type="term" value="F:FMN binding"/>
    <property type="evidence" value="ECO:0007669"/>
    <property type="project" value="InterPro"/>
</dbReference>
<evidence type="ECO:0000256" key="7">
    <source>
        <dbReference type="ARBA" id="ARBA00022827"/>
    </source>
</evidence>
<dbReference type="InterPro" id="IPR023173">
    <property type="entry name" value="NADPH_Cyt_P450_Rdtase_alpha"/>
</dbReference>
<keyword evidence="5" id="KW-0288">FMN</keyword>
<evidence type="ECO:0000259" key="13">
    <source>
        <dbReference type="PROSITE" id="PS50902"/>
    </source>
</evidence>
<feature type="domain" description="FAD-binding FR-type" evidence="14">
    <location>
        <begin position="254"/>
        <end position="519"/>
    </location>
</feature>
<proteinExistence type="predicted"/>
<dbReference type="AlphaFoldDB" id="A0AAV4UQZ2"/>
<dbReference type="PROSITE" id="PS51384">
    <property type="entry name" value="FAD_FR"/>
    <property type="match status" value="1"/>
</dbReference>
<evidence type="ECO:0000256" key="3">
    <source>
        <dbReference type="ARBA" id="ARBA00022605"/>
    </source>
</evidence>
<dbReference type="PROSITE" id="PS50902">
    <property type="entry name" value="FLAVODOXIN_LIKE"/>
    <property type="match status" value="1"/>
</dbReference>
<keyword evidence="10" id="KW-0486">Methionine biosynthesis</keyword>
<dbReference type="Pfam" id="PF00258">
    <property type="entry name" value="Flavodoxin_1"/>
    <property type="match status" value="1"/>
</dbReference>
<dbReference type="EMBL" id="BPLQ01011759">
    <property type="protein sequence ID" value="GIY60193.1"/>
    <property type="molecule type" value="Genomic_DNA"/>
</dbReference>
<dbReference type="InterPro" id="IPR039261">
    <property type="entry name" value="FNR_nucleotide-bd"/>
</dbReference>
<dbReference type="Pfam" id="PF00175">
    <property type="entry name" value="NAD_binding_1"/>
    <property type="match status" value="1"/>
</dbReference>
<evidence type="ECO:0000259" key="14">
    <source>
        <dbReference type="PROSITE" id="PS51384"/>
    </source>
</evidence>
<evidence type="ECO:0000256" key="4">
    <source>
        <dbReference type="ARBA" id="ARBA00022630"/>
    </source>
</evidence>
<dbReference type="Gene3D" id="3.40.50.80">
    <property type="entry name" value="Nucleotide-binding domain of ferredoxin-NADP reductase (FNR) module"/>
    <property type="match status" value="1"/>
</dbReference>
<evidence type="ECO:0000256" key="9">
    <source>
        <dbReference type="ARBA" id="ARBA00023002"/>
    </source>
</evidence>
<dbReference type="FunFam" id="3.40.50.80:FF:000001">
    <property type="entry name" value="NADPH--cytochrome P450 reductase 1"/>
    <property type="match status" value="1"/>
</dbReference>